<keyword evidence="3" id="KW-0663">Pyridoxal phosphate</keyword>
<dbReference type="PANTHER" id="PTHR48078">
    <property type="entry name" value="THREONINE DEHYDRATASE, MITOCHONDRIAL-RELATED"/>
    <property type="match status" value="1"/>
</dbReference>
<dbReference type="Gene3D" id="3.40.50.1100">
    <property type="match status" value="2"/>
</dbReference>
<comment type="caution">
    <text evidence="7">The sequence shown here is derived from an EMBL/GenBank/DDBJ whole genome shotgun (WGS) entry which is preliminary data.</text>
</comment>
<dbReference type="Proteomes" id="UP000584642">
    <property type="component" value="Unassembled WGS sequence"/>
</dbReference>
<reference evidence="7 8" key="1">
    <citation type="submission" date="2020-05" db="EMBL/GenBank/DDBJ databases">
        <title>Azospirillum oleiclasticum sp. nov, a nitrogen-fixing and heavy crude oil-emulsifying bacterium isolated from the crude oil of Yumen Oilfield.</title>
        <authorList>
            <person name="Wu D."/>
            <person name="Cai M."/>
            <person name="Zhang X."/>
        </authorList>
    </citation>
    <scope>NUCLEOTIDE SEQUENCE [LARGE SCALE GENOMIC DNA]</scope>
    <source>
        <strain evidence="7 8">ROY-1-1-2</strain>
    </source>
</reference>
<dbReference type="GO" id="GO:0004794">
    <property type="term" value="F:threonine deaminase activity"/>
    <property type="evidence" value="ECO:0007669"/>
    <property type="project" value="UniProtKB-EC"/>
</dbReference>
<dbReference type="InterPro" id="IPR001926">
    <property type="entry name" value="TrpB-like_PALP"/>
</dbReference>
<evidence type="ECO:0000256" key="5">
    <source>
        <dbReference type="ARBA" id="ARBA00049406"/>
    </source>
</evidence>
<dbReference type="PANTHER" id="PTHR48078:SF6">
    <property type="entry name" value="L-THREONINE DEHYDRATASE CATABOLIC TDCB"/>
    <property type="match status" value="1"/>
</dbReference>
<dbReference type="InterPro" id="IPR005789">
    <property type="entry name" value="Thr_deHydtase_catblc"/>
</dbReference>
<keyword evidence="4 7" id="KW-0456">Lyase</keyword>
<evidence type="ECO:0000313" key="7">
    <source>
        <dbReference type="EMBL" id="NYZ22665.1"/>
    </source>
</evidence>
<dbReference type="EMBL" id="JABFDB010000021">
    <property type="protein sequence ID" value="NYZ22665.1"/>
    <property type="molecule type" value="Genomic_DNA"/>
</dbReference>
<evidence type="ECO:0000259" key="6">
    <source>
        <dbReference type="PROSITE" id="PS51671"/>
    </source>
</evidence>
<dbReference type="Pfam" id="PF00291">
    <property type="entry name" value="PALP"/>
    <property type="match status" value="1"/>
</dbReference>
<dbReference type="RefSeq" id="WP_180284443.1">
    <property type="nucleotide sequence ID" value="NZ_JABFDB010000021.1"/>
</dbReference>
<evidence type="ECO:0000256" key="1">
    <source>
        <dbReference type="ARBA" id="ARBA00001933"/>
    </source>
</evidence>
<dbReference type="InterPro" id="IPR044561">
    <property type="entry name" value="ACT_ThrD-II-like"/>
</dbReference>
<proteinExistence type="inferred from homology"/>
<keyword evidence="8" id="KW-1185">Reference proteome</keyword>
<organism evidence="7 8">
    <name type="scientific">Azospirillum oleiclasticum</name>
    <dbReference type="NCBI Taxonomy" id="2735135"/>
    <lineage>
        <taxon>Bacteria</taxon>
        <taxon>Pseudomonadati</taxon>
        <taxon>Pseudomonadota</taxon>
        <taxon>Alphaproteobacteria</taxon>
        <taxon>Rhodospirillales</taxon>
        <taxon>Azospirillaceae</taxon>
        <taxon>Azospirillum</taxon>
    </lineage>
</organism>
<dbReference type="EC" id="4.3.1.19" evidence="7"/>
<dbReference type="SUPFAM" id="SSF55021">
    <property type="entry name" value="ACT-like"/>
    <property type="match status" value="1"/>
</dbReference>
<dbReference type="CDD" id="cd01562">
    <property type="entry name" value="Thr-dehyd"/>
    <property type="match status" value="1"/>
</dbReference>
<protein>
    <submittedName>
        <fullName evidence="7">Threonine ammonia-lyase</fullName>
        <ecNumber evidence="7">4.3.1.19</ecNumber>
    </submittedName>
</protein>
<dbReference type="NCBIfam" id="TIGR01127">
    <property type="entry name" value="ilvA_1Cterm"/>
    <property type="match status" value="1"/>
</dbReference>
<comment type="catalytic activity">
    <reaction evidence="5">
        <text>L-serine = pyruvate + NH4(+)</text>
        <dbReference type="Rhea" id="RHEA:19169"/>
        <dbReference type="ChEBI" id="CHEBI:15361"/>
        <dbReference type="ChEBI" id="CHEBI:28938"/>
        <dbReference type="ChEBI" id="CHEBI:33384"/>
        <dbReference type="EC" id="4.3.1.17"/>
    </reaction>
</comment>
<sequence length="404" mass="42334">MTVTLADIESAARRIDGHLPLTPAEEAPRLSEAAGCSVFLKLETQHRTGAFKERGALNKLLSLGPDERAAGVVAMSAGNHAQAVACHATRLGIRSTIVMPAFTPFTKVERTEALGATVLLKGETLSDAEAFAHELAAREGCLFVHPYDDPLIIAGQGTAGLEFLQQVPDLDALVIPVGGGGLIGGVAVAAKALRPGITVIGVECAFYPSMRQALAGEPVRCSGATIAEGIAVKAPGRHTLEIARRLVDEILLVDEVALEQAVYQLATVQKLVVEGAGAAGLAAVMAEHARFAGQRVGIVISGGNIDARILSQVLVRGLVREGRVVRLRIGLADVPGALATVTRLIADVGANVVEVHHQRLFQDVPVKMAEIDVILETRGTRHLAQITDTLTTAGFPTELMSDVS</sequence>
<evidence type="ECO:0000256" key="2">
    <source>
        <dbReference type="ARBA" id="ARBA00010869"/>
    </source>
</evidence>
<feature type="domain" description="ACT" evidence="6">
    <location>
        <begin position="326"/>
        <end position="404"/>
    </location>
</feature>
<gene>
    <name evidence="7" type="ORF">HND93_23385</name>
</gene>
<dbReference type="CDD" id="cd04886">
    <property type="entry name" value="ACT_ThrD-II-like"/>
    <property type="match status" value="1"/>
</dbReference>
<evidence type="ECO:0000313" key="8">
    <source>
        <dbReference type="Proteomes" id="UP000584642"/>
    </source>
</evidence>
<comment type="cofactor">
    <cofactor evidence="1">
        <name>pyridoxal 5'-phosphate</name>
        <dbReference type="ChEBI" id="CHEBI:597326"/>
    </cofactor>
</comment>
<dbReference type="Gene3D" id="3.30.70.260">
    <property type="match status" value="1"/>
</dbReference>
<dbReference type="SUPFAM" id="SSF53686">
    <property type="entry name" value="Tryptophan synthase beta subunit-like PLP-dependent enzymes"/>
    <property type="match status" value="1"/>
</dbReference>
<comment type="similarity">
    <text evidence="2">Belongs to the serine/threonine dehydratase family.</text>
</comment>
<dbReference type="InterPro" id="IPR045865">
    <property type="entry name" value="ACT-like_dom_sf"/>
</dbReference>
<dbReference type="InterPro" id="IPR036052">
    <property type="entry name" value="TrpB-like_PALP_sf"/>
</dbReference>
<dbReference type="Pfam" id="PF13291">
    <property type="entry name" value="ACT_4"/>
    <property type="match status" value="1"/>
</dbReference>
<evidence type="ECO:0000256" key="4">
    <source>
        <dbReference type="ARBA" id="ARBA00023239"/>
    </source>
</evidence>
<dbReference type="InterPro" id="IPR002912">
    <property type="entry name" value="ACT_dom"/>
</dbReference>
<dbReference type="InterPro" id="IPR050147">
    <property type="entry name" value="Ser/Thr_Dehydratase"/>
</dbReference>
<evidence type="ECO:0000256" key="3">
    <source>
        <dbReference type="ARBA" id="ARBA00022898"/>
    </source>
</evidence>
<accession>A0ABX2TEA8</accession>
<name>A0ABX2TEA8_9PROT</name>
<dbReference type="NCBIfam" id="NF005600">
    <property type="entry name" value="PRK07334.1"/>
    <property type="match status" value="1"/>
</dbReference>
<dbReference type="PROSITE" id="PS51671">
    <property type="entry name" value="ACT"/>
    <property type="match status" value="1"/>
</dbReference>